<sequence>MFVSFVSEEVGEERGAVGRFGGPLQRPDRSLSPSPLRALVSRVVRFNRLIRPVRPDRQAGERSALCRTACLAQ</sequence>
<dbReference type="Proteomes" id="UP001066276">
    <property type="component" value="Chromosome 9"/>
</dbReference>
<keyword evidence="2" id="KW-1185">Reference proteome</keyword>
<gene>
    <name evidence="1" type="ORF">NDU88_005203</name>
</gene>
<comment type="caution">
    <text evidence="1">The sequence shown here is derived from an EMBL/GenBank/DDBJ whole genome shotgun (WGS) entry which is preliminary data.</text>
</comment>
<name>A0AAV7MXM9_PLEWA</name>
<dbReference type="EMBL" id="JANPWB010000013">
    <property type="protein sequence ID" value="KAJ1107814.1"/>
    <property type="molecule type" value="Genomic_DNA"/>
</dbReference>
<accession>A0AAV7MXM9</accession>
<evidence type="ECO:0000313" key="1">
    <source>
        <dbReference type="EMBL" id="KAJ1107814.1"/>
    </source>
</evidence>
<dbReference type="AlphaFoldDB" id="A0AAV7MXM9"/>
<reference evidence="1" key="1">
    <citation type="journal article" date="2022" name="bioRxiv">
        <title>Sequencing and chromosome-scale assembly of the giantPleurodeles waltlgenome.</title>
        <authorList>
            <person name="Brown T."/>
            <person name="Elewa A."/>
            <person name="Iarovenko S."/>
            <person name="Subramanian E."/>
            <person name="Araus A.J."/>
            <person name="Petzold A."/>
            <person name="Susuki M."/>
            <person name="Suzuki K.-i.T."/>
            <person name="Hayashi T."/>
            <person name="Toyoda A."/>
            <person name="Oliveira C."/>
            <person name="Osipova E."/>
            <person name="Leigh N.D."/>
            <person name="Simon A."/>
            <person name="Yun M.H."/>
        </authorList>
    </citation>
    <scope>NUCLEOTIDE SEQUENCE</scope>
    <source>
        <strain evidence="1">20211129_DDA</strain>
        <tissue evidence="1">Liver</tissue>
    </source>
</reference>
<organism evidence="1 2">
    <name type="scientific">Pleurodeles waltl</name>
    <name type="common">Iberian ribbed newt</name>
    <dbReference type="NCBI Taxonomy" id="8319"/>
    <lineage>
        <taxon>Eukaryota</taxon>
        <taxon>Metazoa</taxon>
        <taxon>Chordata</taxon>
        <taxon>Craniata</taxon>
        <taxon>Vertebrata</taxon>
        <taxon>Euteleostomi</taxon>
        <taxon>Amphibia</taxon>
        <taxon>Batrachia</taxon>
        <taxon>Caudata</taxon>
        <taxon>Salamandroidea</taxon>
        <taxon>Salamandridae</taxon>
        <taxon>Pleurodelinae</taxon>
        <taxon>Pleurodeles</taxon>
    </lineage>
</organism>
<evidence type="ECO:0000313" key="2">
    <source>
        <dbReference type="Proteomes" id="UP001066276"/>
    </source>
</evidence>
<proteinExistence type="predicted"/>
<protein>
    <submittedName>
        <fullName evidence="1">Uncharacterized protein</fullName>
    </submittedName>
</protein>